<dbReference type="OrthoDB" id="10265389at2759"/>
<evidence type="ECO:0000313" key="1">
    <source>
        <dbReference type="EMBL" id="CDX47475.1"/>
    </source>
</evidence>
<dbReference type="RefSeq" id="NP_001294108.1">
    <property type="nucleotide sequence ID" value="NM_001307179.3"/>
</dbReference>
<dbReference type="Proteomes" id="UP000001940">
    <property type="component" value="Chromosome IV"/>
</dbReference>
<proteinExistence type="predicted"/>
<dbReference type="CTD" id="178432"/>
<dbReference type="AGR" id="WB:WBGene00013530"/>
<keyword evidence="2" id="KW-1185">Reference proteome</keyword>
<organism evidence="1 2">
    <name type="scientific">Caenorhabditis elegans</name>
    <dbReference type="NCBI Taxonomy" id="6239"/>
    <lineage>
        <taxon>Eukaryota</taxon>
        <taxon>Metazoa</taxon>
        <taxon>Ecdysozoa</taxon>
        <taxon>Nematoda</taxon>
        <taxon>Chromadorea</taxon>
        <taxon>Rhabditida</taxon>
        <taxon>Rhabditina</taxon>
        <taxon>Rhabditomorpha</taxon>
        <taxon>Rhabditoidea</taxon>
        <taxon>Rhabditidae</taxon>
        <taxon>Peloderinae</taxon>
        <taxon>Caenorhabditis</taxon>
    </lineage>
</organism>
<dbReference type="WormBase" id="Y73F8A.25f">
    <property type="protein sequence ID" value="CE50012"/>
    <property type="gene ID" value="WBGene00013530"/>
    <property type="gene designation" value="ntl-11"/>
</dbReference>
<dbReference type="EMBL" id="BX284604">
    <property type="protein sequence ID" value="CDX47475.1"/>
    <property type="molecule type" value="Genomic_DNA"/>
</dbReference>
<sequence>MCLICSFVNSAAAPIIASGPSSNFSIISSKSDTHTVVQAFESSKDVKKGVFQRFFVPENAEKGENRKKIDKFDEK</sequence>
<name>A0A078BPK7_CAEEL</name>
<dbReference type="SMR" id="A0A078BPK7"/>
<dbReference type="Bgee" id="WBGene00013530">
    <property type="expression patterns" value="Expressed in germ line (C elegans) and 4 other cell types or tissues"/>
</dbReference>
<dbReference type="GeneID" id="178432"/>
<reference evidence="1 2" key="1">
    <citation type="journal article" date="1998" name="Science">
        <title>Genome sequence of the nematode C. elegans: a platform for investigating biology.</title>
        <authorList>
            <consortium name="The C. elegans sequencing consortium"/>
            <person name="Sulson J.E."/>
            <person name="Waterston R."/>
        </authorList>
    </citation>
    <scope>NUCLEOTIDE SEQUENCE [LARGE SCALE GENOMIC DNA]</scope>
    <source>
        <strain evidence="1 2">Bristol N2</strain>
    </source>
</reference>
<gene>
    <name evidence="1 3" type="primary">ntl-11</name>
    <name evidence="1" type="ORF">CELE_Y73F8A.25</name>
    <name evidence="3" type="ORF">Y73F8A.25</name>
</gene>
<dbReference type="AlphaFoldDB" id="A0A078BPK7"/>
<protein>
    <submittedName>
        <fullName evidence="1">Secreted protein</fullName>
    </submittedName>
</protein>
<evidence type="ECO:0000313" key="3">
    <source>
        <dbReference type="WormBase" id="Y73F8A.25f"/>
    </source>
</evidence>
<evidence type="ECO:0000313" key="2">
    <source>
        <dbReference type="Proteomes" id="UP000001940"/>
    </source>
</evidence>
<dbReference type="ExpressionAtlas" id="A0A078BPK7">
    <property type="expression patterns" value="baseline and differential"/>
</dbReference>
<accession>A0A078BPK7</accession>